<keyword evidence="3 5" id="KW-1133">Transmembrane helix</keyword>
<dbReference type="GO" id="GO:0140359">
    <property type="term" value="F:ABC-type transporter activity"/>
    <property type="evidence" value="ECO:0007669"/>
    <property type="project" value="InterPro"/>
</dbReference>
<feature type="transmembrane region" description="Helical" evidence="5">
    <location>
        <begin position="101"/>
        <end position="125"/>
    </location>
</feature>
<evidence type="ECO:0000256" key="3">
    <source>
        <dbReference type="ARBA" id="ARBA00022989"/>
    </source>
</evidence>
<dbReference type="Pfam" id="PF12698">
    <property type="entry name" value="ABC2_membrane_3"/>
    <property type="match status" value="1"/>
</dbReference>
<evidence type="ECO:0000313" key="9">
    <source>
        <dbReference type="Proteomes" id="UP000035709"/>
    </source>
</evidence>
<keyword evidence="9" id="KW-1185">Reference proteome</keyword>
<gene>
    <name evidence="8" type="ORF">LA749_06775</name>
    <name evidence="7" type="ORF">LBAT_1344</name>
</gene>
<dbReference type="Proteomes" id="UP000035709">
    <property type="component" value="Chromosome"/>
</dbReference>
<dbReference type="InterPro" id="IPR013525">
    <property type="entry name" value="ABC2_TM"/>
</dbReference>
<evidence type="ECO:0000313" key="8">
    <source>
        <dbReference type="EMBL" id="QFG51703.1"/>
    </source>
</evidence>
<proteinExistence type="predicted"/>
<sequence>MNGWEMLAHPNKLLDLWIIAGIVAIAGITTSFQGLNQFVDDRVNRTSDDLRLTDISPLSQSLSYILSASLISFVMQIFVFAIVTIYFSLTDHIKIFVNDLWPSLGIMLLAAVVDTVLNLIIVAFIHKEKTFNIMSSILGALSGFLVASYFPIGLLPKVAQDLVKLTPGSYQAIFVRNLLMSDQIKKQVPTTLVKRFKNFLGCQIKLGGHLLTDEQVVFVLAGMGVILLLVVAFINLIVNRKKK</sequence>
<dbReference type="Proteomes" id="UP000325393">
    <property type="component" value="Chromosome"/>
</dbReference>
<feature type="domain" description="ABC-2 type transporter transmembrane" evidence="6">
    <location>
        <begin position="18"/>
        <end position="231"/>
    </location>
</feature>
<dbReference type="PANTHER" id="PTHR43229:SF2">
    <property type="entry name" value="NODULATION PROTEIN J"/>
    <property type="match status" value="1"/>
</dbReference>
<dbReference type="EMBL" id="AP014808">
    <property type="protein sequence ID" value="BAQ57733.1"/>
    <property type="molecule type" value="Genomic_DNA"/>
</dbReference>
<dbReference type="KEGG" id="lae:LBAT_1344"/>
<dbReference type="AlphaFoldDB" id="A0A0D6A4K0"/>
<comment type="subcellular location">
    <subcellularLocation>
        <location evidence="1">Membrane</location>
        <topology evidence="1">Multi-pass membrane protein</topology>
    </subcellularLocation>
</comment>
<organism evidence="7 9">
    <name type="scientific">Lactobacillus acetotolerans</name>
    <dbReference type="NCBI Taxonomy" id="1600"/>
    <lineage>
        <taxon>Bacteria</taxon>
        <taxon>Bacillati</taxon>
        <taxon>Bacillota</taxon>
        <taxon>Bacilli</taxon>
        <taxon>Lactobacillales</taxon>
        <taxon>Lactobacillaceae</taxon>
        <taxon>Lactobacillus</taxon>
    </lineage>
</organism>
<dbReference type="PANTHER" id="PTHR43229">
    <property type="entry name" value="NODULATION PROTEIN J"/>
    <property type="match status" value="1"/>
</dbReference>
<feature type="transmembrane region" description="Helical" evidence="5">
    <location>
        <begin position="64"/>
        <end position="89"/>
    </location>
</feature>
<feature type="transmembrane region" description="Helical" evidence="5">
    <location>
        <begin position="216"/>
        <end position="238"/>
    </location>
</feature>
<evidence type="ECO:0000256" key="2">
    <source>
        <dbReference type="ARBA" id="ARBA00022692"/>
    </source>
</evidence>
<evidence type="ECO:0000256" key="4">
    <source>
        <dbReference type="ARBA" id="ARBA00023136"/>
    </source>
</evidence>
<dbReference type="OrthoDB" id="162334at2"/>
<evidence type="ECO:0000313" key="7">
    <source>
        <dbReference type="EMBL" id="BAQ57733.1"/>
    </source>
</evidence>
<dbReference type="InterPro" id="IPR051784">
    <property type="entry name" value="Nod_factor_ABC_transporter"/>
</dbReference>
<dbReference type="RefSeq" id="WP_056970658.1">
    <property type="nucleotide sequence ID" value="NZ_AP014808.1"/>
</dbReference>
<accession>A0A0D6A4K0</accession>
<name>A0A0D6A4K0_9LACO</name>
<evidence type="ECO:0000259" key="6">
    <source>
        <dbReference type="Pfam" id="PF12698"/>
    </source>
</evidence>
<dbReference type="GeneID" id="78212685"/>
<reference evidence="7 9" key="1">
    <citation type="submission" date="2015-03" db="EMBL/GenBank/DDBJ databases">
        <title>Complete genome sequence of Lactobacillus acetotolerans NBRC 13120.</title>
        <authorList>
            <person name="Toh H."/>
            <person name="Morita H."/>
            <person name="Fujita N."/>
        </authorList>
    </citation>
    <scope>NUCLEOTIDE SEQUENCE [LARGE SCALE GENOMIC DNA]</scope>
    <source>
        <strain evidence="7 9">NBRC 13120</strain>
    </source>
</reference>
<dbReference type="EMBL" id="CP044496">
    <property type="protein sequence ID" value="QFG51703.1"/>
    <property type="molecule type" value="Genomic_DNA"/>
</dbReference>
<dbReference type="GO" id="GO:0016020">
    <property type="term" value="C:membrane"/>
    <property type="evidence" value="ECO:0007669"/>
    <property type="project" value="UniProtKB-SubCell"/>
</dbReference>
<evidence type="ECO:0000256" key="1">
    <source>
        <dbReference type="ARBA" id="ARBA00004141"/>
    </source>
</evidence>
<evidence type="ECO:0000313" key="10">
    <source>
        <dbReference type="Proteomes" id="UP000325393"/>
    </source>
</evidence>
<dbReference type="PATRIC" id="fig|1600.4.peg.1372"/>
<evidence type="ECO:0000256" key="5">
    <source>
        <dbReference type="SAM" id="Phobius"/>
    </source>
</evidence>
<feature type="transmembrane region" description="Helical" evidence="5">
    <location>
        <begin position="137"/>
        <end position="155"/>
    </location>
</feature>
<keyword evidence="4 5" id="KW-0472">Membrane</keyword>
<reference evidence="8 10" key="2">
    <citation type="submission" date="2019-09" db="EMBL/GenBank/DDBJ databases">
        <title>Genome sequencing of Lactobacillus acetotolerans.</title>
        <authorList>
            <person name="Kim K."/>
        </authorList>
    </citation>
    <scope>NUCLEOTIDE SEQUENCE [LARGE SCALE GENOMIC DNA]</scope>
    <source>
        <strain evidence="8 10">LA749</strain>
    </source>
</reference>
<dbReference type="STRING" id="1600.LBAT_1344"/>
<protein>
    <submittedName>
        <fullName evidence="7 8">ABC transporter permease</fullName>
    </submittedName>
</protein>
<feature type="transmembrane region" description="Helical" evidence="5">
    <location>
        <begin position="16"/>
        <end position="35"/>
    </location>
</feature>
<keyword evidence="2 5" id="KW-0812">Transmembrane</keyword>